<evidence type="ECO:0000313" key="2">
    <source>
        <dbReference type="EnsemblMetazoa" id="ASIC021289-PA"/>
    </source>
</evidence>
<proteinExistence type="predicted"/>
<dbReference type="EnsemblMetazoa" id="ASIC021289-RA">
    <property type="protein sequence ID" value="ASIC021289-PA"/>
    <property type="gene ID" value="ASIC021289"/>
</dbReference>
<protein>
    <submittedName>
        <fullName evidence="1 2">Uncharacterized protein</fullName>
    </submittedName>
</protein>
<dbReference type="VEuPathDB" id="VectorBase:ASIC021289"/>
<dbReference type="EMBL" id="KE525409">
    <property type="protein sequence ID" value="KFB52996.1"/>
    <property type="molecule type" value="Genomic_DNA"/>
</dbReference>
<evidence type="ECO:0000313" key="3">
    <source>
        <dbReference type="Proteomes" id="UP000030765"/>
    </source>
</evidence>
<accession>A0A084WS02</accession>
<name>A0A084WS02_ANOSI</name>
<sequence>MAGIRNSVRVIRNPKTETCPGGIFPFIQNAPWYRRPPWERTEPYFVPSSAPLRPIHRPFREGGLSGKAAFTRLLAPKQNQALVF</sequence>
<evidence type="ECO:0000313" key="1">
    <source>
        <dbReference type="EMBL" id="KFB52996.1"/>
    </source>
</evidence>
<dbReference type="EMBL" id="ATLV01026296">
    <property type="status" value="NOT_ANNOTATED_CDS"/>
    <property type="molecule type" value="Genomic_DNA"/>
</dbReference>
<organism evidence="1">
    <name type="scientific">Anopheles sinensis</name>
    <name type="common">Mosquito</name>
    <dbReference type="NCBI Taxonomy" id="74873"/>
    <lineage>
        <taxon>Eukaryota</taxon>
        <taxon>Metazoa</taxon>
        <taxon>Ecdysozoa</taxon>
        <taxon>Arthropoda</taxon>
        <taxon>Hexapoda</taxon>
        <taxon>Insecta</taxon>
        <taxon>Pterygota</taxon>
        <taxon>Neoptera</taxon>
        <taxon>Endopterygota</taxon>
        <taxon>Diptera</taxon>
        <taxon>Nematocera</taxon>
        <taxon>Culicoidea</taxon>
        <taxon>Culicidae</taxon>
        <taxon>Anophelinae</taxon>
        <taxon>Anopheles</taxon>
    </lineage>
</organism>
<gene>
    <name evidence="1" type="ORF">ZHAS_00021289</name>
</gene>
<reference evidence="1 3" key="1">
    <citation type="journal article" date="2014" name="BMC Genomics">
        <title>Genome sequence of Anopheles sinensis provides insight into genetics basis of mosquito competence for malaria parasites.</title>
        <authorList>
            <person name="Zhou D."/>
            <person name="Zhang D."/>
            <person name="Ding G."/>
            <person name="Shi L."/>
            <person name="Hou Q."/>
            <person name="Ye Y."/>
            <person name="Xu Y."/>
            <person name="Zhou H."/>
            <person name="Xiong C."/>
            <person name="Li S."/>
            <person name="Yu J."/>
            <person name="Hong S."/>
            <person name="Yu X."/>
            <person name="Zou P."/>
            <person name="Chen C."/>
            <person name="Chang X."/>
            <person name="Wang W."/>
            <person name="Lv Y."/>
            <person name="Sun Y."/>
            <person name="Ma L."/>
            <person name="Shen B."/>
            <person name="Zhu C."/>
        </authorList>
    </citation>
    <scope>NUCLEOTIDE SEQUENCE [LARGE SCALE GENOMIC DNA]</scope>
</reference>
<reference evidence="2" key="2">
    <citation type="submission" date="2020-05" db="UniProtKB">
        <authorList>
            <consortium name="EnsemblMetazoa"/>
        </authorList>
    </citation>
    <scope>IDENTIFICATION</scope>
</reference>
<keyword evidence="3" id="KW-1185">Reference proteome</keyword>
<dbReference type="AlphaFoldDB" id="A0A084WS02"/>
<dbReference type="Proteomes" id="UP000030765">
    <property type="component" value="Unassembled WGS sequence"/>
</dbReference>